<dbReference type="RefSeq" id="WP_142120388.1">
    <property type="nucleotide sequence ID" value="NZ_BAAASV010000002.1"/>
</dbReference>
<gene>
    <name evidence="2" type="ORF">FB461_1540</name>
</gene>
<dbReference type="PANTHER" id="PTHR33990">
    <property type="entry name" value="PROTEIN YJDN-RELATED"/>
    <property type="match status" value="1"/>
</dbReference>
<dbReference type="Pfam" id="PF06983">
    <property type="entry name" value="3-dmu-9_3-mt"/>
    <property type="match status" value="1"/>
</dbReference>
<reference evidence="2 3" key="1">
    <citation type="submission" date="2019-06" db="EMBL/GenBank/DDBJ databases">
        <title>Sequencing the genomes of 1000 actinobacteria strains.</title>
        <authorList>
            <person name="Klenk H.-P."/>
        </authorList>
    </citation>
    <scope>NUCLEOTIDE SEQUENCE [LARGE SCALE GENOMIC DNA]</scope>
    <source>
        <strain evidence="2 3">DSM 4813</strain>
    </source>
</reference>
<comment type="caution">
    <text evidence="2">The sequence shown here is derived from an EMBL/GenBank/DDBJ whole genome shotgun (WGS) entry which is preliminary data.</text>
</comment>
<dbReference type="InterPro" id="IPR029068">
    <property type="entry name" value="Glyas_Bleomycin-R_OHBP_Dase"/>
</dbReference>
<dbReference type="Gene3D" id="3.10.180.10">
    <property type="entry name" value="2,3-Dihydroxybiphenyl 1,2-Dioxygenase, domain 1"/>
    <property type="match status" value="1"/>
</dbReference>
<dbReference type="SUPFAM" id="SSF54593">
    <property type="entry name" value="Glyoxalase/Bleomycin resistance protein/Dihydroxybiphenyl dioxygenase"/>
    <property type="match status" value="1"/>
</dbReference>
<dbReference type="PANTHER" id="PTHR33990:SF1">
    <property type="entry name" value="PROTEIN YJDN"/>
    <property type="match status" value="1"/>
</dbReference>
<accession>A0A542ZXC7</accession>
<keyword evidence="3" id="KW-1185">Reference proteome</keyword>
<evidence type="ECO:0000313" key="2">
    <source>
        <dbReference type="EMBL" id="TQL65007.1"/>
    </source>
</evidence>
<sequence>MATSLNPYLGFAGEARSAFEFYQRVFGGDLEVSTYREGGMEATHPDYLMHADLRTPDGFRIMGADMHDEVTPGHGITVNGDSAAADRIRQIWAGLSEGAEITFPLGTAPWGGEFGQLVDRFGIAWLLAIEDSFA</sequence>
<dbReference type="Proteomes" id="UP000315389">
    <property type="component" value="Unassembled WGS sequence"/>
</dbReference>
<evidence type="ECO:0000313" key="3">
    <source>
        <dbReference type="Proteomes" id="UP000315389"/>
    </source>
</evidence>
<dbReference type="AlphaFoldDB" id="A0A542ZXC7"/>
<protein>
    <submittedName>
        <fullName evidence="2">PhnB protein</fullName>
    </submittedName>
</protein>
<dbReference type="EMBL" id="VFOS01000001">
    <property type="protein sequence ID" value="TQL65007.1"/>
    <property type="molecule type" value="Genomic_DNA"/>
</dbReference>
<name>A0A542ZXC7_RARFA</name>
<dbReference type="CDD" id="cd06588">
    <property type="entry name" value="PhnB_like"/>
    <property type="match status" value="1"/>
</dbReference>
<dbReference type="InterPro" id="IPR028973">
    <property type="entry name" value="PhnB-like"/>
</dbReference>
<dbReference type="OrthoDB" id="9795306at2"/>
<proteinExistence type="predicted"/>
<organism evidence="2 3">
    <name type="scientific">Rarobacter faecitabidus</name>
    <dbReference type="NCBI Taxonomy" id="13243"/>
    <lineage>
        <taxon>Bacteria</taxon>
        <taxon>Bacillati</taxon>
        <taxon>Actinomycetota</taxon>
        <taxon>Actinomycetes</taxon>
        <taxon>Micrococcales</taxon>
        <taxon>Rarobacteraceae</taxon>
        <taxon>Rarobacter</taxon>
    </lineage>
</organism>
<evidence type="ECO:0000259" key="1">
    <source>
        <dbReference type="Pfam" id="PF06983"/>
    </source>
</evidence>
<feature type="domain" description="PhnB-like" evidence="1">
    <location>
        <begin position="6"/>
        <end position="126"/>
    </location>
</feature>